<evidence type="ECO:0000313" key="3">
    <source>
        <dbReference type="EMBL" id="SMX30309.1"/>
    </source>
</evidence>
<dbReference type="Proteomes" id="UP000225972">
    <property type="component" value="Unassembled WGS sequence"/>
</dbReference>
<organism evidence="3 4">
    <name type="scientific">Pelagimonas phthalicica</name>
    <dbReference type="NCBI Taxonomy" id="1037362"/>
    <lineage>
        <taxon>Bacteria</taxon>
        <taxon>Pseudomonadati</taxon>
        <taxon>Pseudomonadota</taxon>
        <taxon>Alphaproteobacteria</taxon>
        <taxon>Rhodobacterales</taxon>
        <taxon>Roseobacteraceae</taxon>
        <taxon>Pelagimonas</taxon>
    </lineage>
</organism>
<proteinExistence type="predicted"/>
<feature type="domain" description="Glycosyltransferase 61 catalytic" evidence="2">
    <location>
        <begin position="103"/>
        <end position="269"/>
    </location>
</feature>
<sequence>MVNSPLNERNMSAPVINKPFRKPDPNGGWSRQVEILRNATVIPPSERRFVQEAGVLRENGSFCAQGAHWRKARPLTVKPDAPDGKLPRLPGTWLWGGVLFRHFGHFLVESSGRLWPLGNLPEPIEGVLFIPKSPGADFAPEPFHRDFFELAGVHRVYQADRPLRVDKLYVPGQGFGLGQIIEGTDYARTFFQSRFAQDIAPDGPEKLYISRSKLGRGRGKLLCEDHLDGLLADQGYEIFHPQAHDLKTQVARYKAARQVIASEGSAIHLFAMVARPVQQLAVVARRVSQATGFLLRHVRSFAGIEPVLVNTLHRSWVPENESVARLWLSELDFAAAHHLLAQNGFVDGPTWDDPSAQALEEAKKKASDVPLAPTGSMEEEEL</sequence>
<protein>
    <recommendedName>
        <fullName evidence="2">Glycosyltransferase 61 catalytic domain-containing protein</fullName>
    </recommendedName>
</protein>
<feature type="region of interest" description="Disordered" evidence="1">
    <location>
        <begin position="351"/>
        <end position="382"/>
    </location>
</feature>
<dbReference type="OrthoDB" id="7843421at2"/>
<evidence type="ECO:0000313" key="4">
    <source>
        <dbReference type="Proteomes" id="UP000225972"/>
    </source>
</evidence>
<evidence type="ECO:0000259" key="2">
    <source>
        <dbReference type="Pfam" id="PF04577"/>
    </source>
</evidence>
<dbReference type="AlphaFoldDB" id="A0A238JI15"/>
<dbReference type="GO" id="GO:0016757">
    <property type="term" value="F:glycosyltransferase activity"/>
    <property type="evidence" value="ECO:0007669"/>
    <property type="project" value="InterPro"/>
</dbReference>
<reference evidence="4" key="1">
    <citation type="submission" date="2017-05" db="EMBL/GenBank/DDBJ databases">
        <authorList>
            <person name="Rodrigo-Torres L."/>
            <person name="Arahal R. D."/>
            <person name="Lucena T."/>
        </authorList>
    </citation>
    <scope>NUCLEOTIDE SEQUENCE [LARGE SCALE GENOMIC DNA]</scope>
    <source>
        <strain evidence="4">CECT 8649</strain>
    </source>
</reference>
<gene>
    <name evidence="3" type="ORF">TRP8649_04452</name>
</gene>
<dbReference type="EMBL" id="FXXP01000003">
    <property type="protein sequence ID" value="SMX30309.1"/>
    <property type="molecule type" value="Genomic_DNA"/>
</dbReference>
<dbReference type="Pfam" id="PF04577">
    <property type="entry name" value="Glyco_transf_61"/>
    <property type="match status" value="1"/>
</dbReference>
<evidence type="ECO:0000256" key="1">
    <source>
        <dbReference type="SAM" id="MobiDB-lite"/>
    </source>
</evidence>
<name>A0A238JI15_9RHOB</name>
<accession>A0A238JI15</accession>
<dbReference type="InterPro" id="IPR049625">
    <property type="entry name" value="Glyco_transf_61_cat"/>
</dbReference>
<keyword evidence="4" id="KW-1185">Reference proteome</keyword>